<accession>A0A517WK87</accession>
<sequence length="129" mass="15040">MCCFSEIVGNELGYTACSMILSKTITKCRFRRLRVAPRNFRERVWLIIGKLFLSYEYNGISKAVFLRLECEMESISRDFKQITDRLGKNIFSLVILIGYLIKHSTMSEFSGILQLTTSNRWTNFKSCQN</sequence>
<organism evidence="1 2">
    <name type="scientific">Gimesia chilikensis</name>
    <dbReference type="NCBI Taxonomy" id="2605989"/>
    <lineage>
        <taxon>Bacteria</taxon>
        <taxon>Pseudomonadati</taxon>
        <taxon>Planctomycetota</taxon>
        <taxon>Planctomycetia</taxon>
        <taxon>Planctomycetales</taxon>
        <taxon>Planctomycetaceae</taxon>
        <taxon>Gimesia</taxon>
    </lineage>
</organism>
<proteinExistence type="predicted"/>
<dbReference type="Proteomes" id="UP000320722">
    <property type="component" value="Chromosome"/>
</dbReference>
<evidence type="ECO:0000313" key="2">
    <source>
        <dbReference type="Proteomes" id="UP000320722"/>
    </source>
</evidence>
<evidence type="ECO:0000313" key="1">
    <source>
        <dbReference type="EMBL" id="QDU05672.1"/>
    </source>
</evidence>
<gene>
    <name evidence="1" type="ORF">V6x_54130</name>
</gene>
<reference evidence="1 2" key="1">
    <citation type="submission" date="2019-02" db="EMBL/GenBank/DDBJ databases">
        <title>Deep-cultivation of Planctomycetes and their phenomic and genomic characterization uncovers novel biology.</title>
        <authorList>
            <person name="Wiegand S."/>
            <person name="Jogler M."/>
            <person name="Boedeker C."/>
            <person name="Pinto D."/>
            <person name="Vollmers J."/>
            <person name="Rivas-Marin E."/>
            <person name="Kohn T."/>
            <person name="Peeters S.H."/>
            <person name="Heuer A."/>
            <person name="Rast P."/>
            <person name="Oberbeckmann S."/>
            <person name="Bunk B."/>
            <person name="Jeske O."/>
            <person name="Meyerdierks A."/>
            <person name="Storesund J.E."/>
            <person name="Kallscheuer N."/>
            <person name="Luecker S."/>
            <person name="Lage O.M."/>
            <person name="Pohl T."/>
            <person name="Merkel B.J."/>
            <person name="Hornburger P."/>
            <person name="Mueller R.-W."/>
            <person name="Bruemmer F."/>
            <person name="Labrenz M."/>
            <person name="Spormann A.M."/>
            <person name="Op den Camp H."/>
            <person name="Overmann J."/>
            <person name="Amann R."/>
            <person name="Jetten M.S.M."/>
            <person name="Mascher T."/>
            <person name="Medema M.H."/>
            <person name="Devos D.P."/>
            <person name="Kaster A.-K."/>
            <person name="Ovreas L."/>
            <person name="Rohde M."/>
            <person name="Galperin M.Y."/>
            <person name="Jogler C."/>
        </authorList>
    </citation>
    <scope>NUCLEOTIDE SEQUENCE [LARGE SCALE GENOMIC DNA]</scope>
    <source>
        <strain evidence="1 2">V6</strain>
    </source>
</reference>
<dbReference type="AlphaFoldDB" id="A0A517WK87"/>
<dbReference type="EMBL" id="CP036347">
    <property type="protein sequence ID" value="QDU05672.1"/>
    <property type="molecule type" value="Genomic_DNA"/>
</dbReference>
<protein>
    <submittedName>
        <fullName evidence="1">Uncharacterized protein</fullName>
    </submittedName>
</protein>
<name>A0A517WK87_9PLAN</name>